<protein>
    <recommendedName>
        <fullName evidence="3">Sialate O-acetylesterase domain-containing protein</fullName>
    </recommendedName>
</protein>
<dbReference type="EMBL" id="MQUA01000013">
    <property type="protein sequence ID" value="PQB07730.1"/>
    <property type="molecule type" value="Genomic_DNA"/>
</dbReference>
<dbReference type="InterPro" id="IPR039329">
    <property type="entry name" value="SIAE"/>
</dbReference>
<name>A0A2S7KYN8_9FLAO</name>
<keyword evidence="2" id="KW-1185">Reference proteome</keyword>
<evidence type="ECO:0000313" key="2">
    <source>
        <dbReference type="Proteomes" id="UP000239522"/>
    </source>
</evidence>
<dbReference type="RefSeq" id="WP_104809943.1">
    <property type="nucleotide sequence ID" value="NZ_MQUA01000013.1"/>
</dbReference>
<dbReference type="PANTHER" id="PTHR22901">
    <property type="entry name" value="SIALATE O-ACETYLESTERASE"/>
    <property type="match status" value="1"/>
</dbReference>
<proteinExistence type="predicted"/>
<dbReference type="GO" id="GO:0005975">
    <property type="term" value="P:carbohydrate metabolic process"/>
    <property type="evidence" value="ECO:0007669"/>
    <property type="project" value="TreeGrafter"/>
</dbReference>
<reference evidence="1 2" key="1">
    <citation type="submission" date="2016-11" db="EMBL/GenBank/DDBJ databases">
        <title>Trade-off between light-utilization and light-protection in marine flavobacteria.</title>
        <authorList>
            <person name="Kumagai Y."/>
        </authorList>
    </citation>
    <scope>NUCLEOTIDE SEQUENCE [LARGE SCALE GENOMIC DNA]</scope>
    <source>
        <strain evidence="1 2">ATCC 700397</strain>
    </source>
</reference>
<dbReference type="PANTHER" id="PTHR22901:SF0">
    <property type="entry name" value="SIALATE O-ACETYLESTERASE"/>
    <property type="match status" value="1"/>
</dbReference>
<dbReference type="Proteomes" id="UP000239522">
    <property type="component" value="Unassembled WGS sequence"/>
</dbReference>
<dbReference type="AlphaFoldDB" id="A0A2S7KYN8"/>
<gene>
    <name evidence="1" type="ORF">BST83_11620</name>
</gene>
<organism evidence="1 2">
    <name type="scientific">Polaribacter filamentus</name>
    <dbReference type="NCBI Taxonomy" id="53483"/>
    <lineage>
        <taxon>Bacteria</taxon>
        <taxon>Pseudomonadati</taxon>
        <taxon>Bacteroidota</taxon>
        <taxon>Flavobacteriia</taxon>
        <taxon>Flavobacteriales</taxon>
        <taxon>Flavobacteriaceae</taxon>
    </lineage>
</organism>
<dbReference type="OrthoDB" id="9816001at2"/>
<dbReference type="GO" id="GO:0001681">
    <property type="term" value="F:sialate O-acetylesterase activity"/>
    <property type="evidence" value="ECO:0007669"/>
    <property type="project" value="InterPro"/>
</dbReference>
<evidence type="ECO:0008006" key="3">
    <source>
        <dbReference type="Google" id="ProtNLM"/>
    </source>
</evidence>
<accession>A0A2S7KYN8</accession>
<evidence type="ECO:0000313" key="1">
    <source>
        <dbReference type="EMBL" id="PQB07730.1"/>
    </source>
</evidence>
<sequence length="75" mass="8771">MRKNNEQGFLDEFEIASHDKIFVNAKAKIVEDKVVVWSDKIETPKFVKYAWKDNPIKVNLCNKEGLPASPFRKNY</sequence>
<comment type="caution">
    <text evidence="1">The sequence shown here is derived from an EMBL/GenBank/DDBJ whole genome shotgun (WGS) entry which is preliminary data.</text>
</comment>